<evidence type="ECO:0000256" key="7">
    <source>
        <dbReference type="SAM" id="SignalP"/>
    </source>
</evidence>
<comment type="caution">
    <text evidence="9">The sequence shown here is derived from an EMBL/GenBank/DDBJ whole genome shotgun (WGS) entry which is preliminary data.</text>
</comment>
<feature type="transmembrane region" description="Helical" evidence="6">
    <location>
        <begin position="187"/>
        <end position="207"/>
    </location>
</feature>
<sequence>MGVGFLLLLLGASSVSCDITANVTYFNLTDCLAFIALKVALVNERTSEVIQLPNKMTLDTGSSSCGKDEAVLSFSTSNVEVSAMSISITFSSGSQRWTVNKSTVTISCTPDAKTCISVSNGQLDLGWLTAPSDVGFKCNAPPLSPVLLPDGSHTGVSLEFTWLQVQPFGAMGGRFGDATDCIRFFTIPIWSTLLVSFLLLGILTYGLQMLSAIRPNELYDDPKQKMVQLGTAN</sequence>
<evidence type="ECO:0000313" key="10">
    <source>
        <dbReference type="Proteomes" id="UP000308267"/>
    </source>
</evidence>
<evidence type="ECO:0000259" key="8">
    <source>
        <dbReference type="Pfam" id="PF20520"/>
    </source>
</evidence>
<dbReference type="Proteomes" id="UP000308267">
    <property type="component" value="Unassembled WGS sequence"/>
</dbReference>
<evidence type="ECO:0000256" key="4">
    <source>
        <dbReference type="ARBA" id="ARBA00022989"/>
    </source>
</evidence>
<dbReference type="InterPro" id="IPR008388">
    <property type="entry name" value="Ac45_acc_su"/>
</dbReference>
<comment type="subcellular location">
    <subcellularLocation>
        <location evidence="1">Membrane</location>
        <topology evidence="1">Single-pass membrane protein</topology>
    </subcellularLocation>
</comment>
<dbReference type="GO" id="GO:0001671">
    <property type="term" value="F:ATPase activator activity"/>
    <property type="evidence" value="ECO:0007669"/>
    <property type="project" value="TreeGrafter"/>
</dbReference>
<evidence type="ECO:0000256" key="5">
    <source>
        <dbReference type="ARBA" id="ARBA00023136"/>
    </source>
</evidence>
<reference evidence="9 10" key="1">
    <citation type="journal article" date="2019" name="BMC Genomics">
        <title>New insights from Opisthorchis felineus genome: update on genomics of the epidemiologically important liver flukes.</title>
        <authorList>
            <person name="Ershov N.I."/>
            <person name="Mordvinov V.A."/>
            <person name="Prokhortchouk E.B."/>
            <person name="Pakharukova M.Y."/>
            <person name="Gunbin K.V."/>
            <person name="Ustyantsev K."/>
            <person name="Genaev M.A."/>
            <person name="Blinov A.G."/>
            <person name="Mazur A."/>
            <person name="Boulygina E."/>
            <person name="Tsygankova S."/>
            <person name="Khrameeva E."/>
            <person name="Chekanov N."/>
            <person name="Fan G."/>
            <person name="Xiao A."/>
            <person name="Zhang H."/>
            <person name="Xu X."/>
            <person name="Yang H."/>
            <person name="Solovyev V."/>
            <person name="Lee S.M."/>
            <person name="Liu X."/>
            <person name="Afonnikov D.A."/>
            <person name="Skryabin K.G."/>
        </authorList>
    </citation>
    <scope>NUCLEOTIDE SEQUENCE [LARGE SCALE GENOMIC DNA]</scope>
    <source>
        <strain evidence="9">AK-0245</strain>
        <tissue evidence="9">Whole organism</tissue>
    </source>
</reference>
<dbReference type="AlphaFoldDB" id="A0A4S2L406"/>
<proteinExistence type="inferred from homology"/>
<dbReference type="STRING" id="147828.A0A4S2L406"/>
<organism evidence="9 10">
    <name type="scientific">Opisthorchis felineus</name>
    <dbReference type="NCBI Taxonomy" id="147828"/>
    <lineage>
        <taxon>Eukaryota</taxon>
        <taxon>Metazoa</taxon>
        <taxon>Spiralia</taxon>
        <taxon>Lophotrochozoa</taxon>
        <taxon>Platyhelminthes</taxon>
        <taxon>Trematoda</taxon>
        <taxon>Digenea</taxon>
        <taxon>Opisthorchiida</taxon>
        <taxon>Opisthorchiata</taxon>
        <taxon>Opisthorchiidae</taxon>
        <taxon>Opisthorchis</taxon>
    </lineage>
</organism>
<accession>A0A4S2L406</accession>
<dbReference type="Pfam" id="PF20520">
    <property type="entry name" value="Ac45-VOA1_TM"/>
    <property type="match status" value="1"/>
</dbReference>
<keyword evidence="7" id="KW-0732">Signal</keyword>
<comment type="similarity">
    <text evidence="2">Belongs to the vacuolar ATPase subunit S1 family.</text>
</comment>
<protein>
    <recommendedName>
        <fullName evidence="8">V-type proton ATPase subunit S1/VOA1 transmembrane domain-containing protein</fullName>
    </recommendedName>
</protein>
<dbReference type="GO" id="GO:0030641">
    <property type="term" value="P:regulation of cellular pH"/>
    <property type="evidence" value="ECO:0007669"/>
    <property type="project" value="TreeGrafter"/>
</dbReference>
<name>A0A4S2L406_OPIFE</name>
<dbReference type="InterPro" id="IPR046756">
    <property type="entry name" value="VAS1/VOA1_TM"/>
</dbReference>
<feature type="chain" id="PRO_5020891312" description="V-type proton ATPase subunit S1/VOA1 transmembrane domain-containing protein" evidence="7">
    <location>
        <begin position="18"/>
        <end position="233"/>
    </location>
</feature>
<evidence type="ECO:0000256" key="6">
    <source>
        <dbReference type="SAM" id="Phobius"/>
    </source>
</evidence>
<dbReference type="GO" id="GO:0033176">
    <property type="term" value="C:proton-transporting V-type ATPase complex"/>
    <property type="evidence" value="ECO:0007669"/>
    <property type="project" value="TreeGrafter"/>
</dbReference>
<keyword evidence="3 6" id="KW-0812">Transmembrane</keyword>
<evidence type="ECO:0000256" key="2">
    <source>
        <dbReference type="ARBA" id="ARBA00009037"/>
    </source>
</evidence>
<gene>
    <name evidence="9" type="ORF">CRM22_010441</name>
</gene>
<dbReference type="OrthoDB" id="9985059at2759"/>
<keyword evidence="10" id="KW-1185">Reference proteome</keyword>
<feature type="signal peptide" evidence="7">
    <location>
        <begin position="1"/>
        <end position="17"/>
    </location>
</feature>
<dbReference type="PANTHER" id="PTHR12471">
    <property type="entry name" value="VACUOLAR ATP SYNTHASE SUBUNIT S1"/>
    <property type="match status" value="1"/>
</dbReference>
<evidence type="ECO:0000256" key="1">
    <source>
        <dbReference type="ARBA" id="ARBA00004167"/>
    </source>
</evidence>
<keyword evidence="4 6" id="KW-1133">Transmembrane helix</keyword>
<dbReference type="PANTHER" id="PTHR12471:SF7">
    <property type="entry name" value="V-TYPE PROTON ATPASE SUBUNIT S1"/>
    <property type="match status" value="1"/>
</dbReference>
<dbReference type="EMBL" id="SJOL01009849">
    <property type="protein sequence ID" value="TGZ55259.1"/>
    <property type="molecule type" value="Genomic_DNA"/>
</dbReference>
<keyword evidence="5 6" id="KW-0472">Membrane</keyword>
<dbReference type="Gene3D" id="2.40.160.110">
    <property type="match status" value="1"/>
</dbReference>
<evidence type="ECO:0000313" key="9">
    <source>
        <dbReference type="EMBL" id="TGZ55259.1"/>
    </source>
</evidence>
<evidence type="ECO:0000256" key="3">
    <source>
        <dbReference type="ARBA" id="ARBA00022692"/>
    </source>
</evidence>
<feature type="domain" description="V-type proton ATPase subunit S1/VOA1 transmembrane" evidence="8">
    <location>
        <begin position="184"/>
        <end position="220"/>
    </location>
</feature>